<comment type="caution">
    <text evidence="7">The sequence shown here is derived from an EMBL/GenBank/DDBJ whole genome shotgun (WGS) entry which is preliminary data.</text>
</comment>
<evidence type="ECO:0000256" key="4">
    <source>
        <dbReference type="ARBA" id="ARBA00022729"/>
    </source>
</evidence>
<dbReference type="RefSeq" id="WP_172244842.1">
    <property type="nucleotide sequence ID" value="NZ_BMDD01000003.1"/>
</dbReference>
<dbReference type="PANTHER" id="PTHR30532">
    <property type="entry name" value="IRON III DICITRATE-BINDING PERIPLASMIC PROTEIN"/>
    <property type="match status" value="1"/>
</dbReference>
<evidence type="ECO:0000259" key="6">
    <source>
        <dbReference type="PROSITE" id="PS50983"/>
    </source>
</evidence>
<evidence type="ECO:0000256" key="2">
    <source>
        <dbReference type="ARBA" id="ARBA00008814"/>
    </source>
</evidence>
<evidence type="ECO:0000313" key="8">
    <source>
        <dbReference type="Proteomes" id="UP000605427"/>
    </source>
</evidence>
<name>A0ABQ1ZZ06_9BACL</name>
<dbReference type="Proteomes" id="UP000605427">
    <property type="component" value="Unassembled WGS sequence"/>
</dbReference>
<dbReference type="Gene3D" id="3.40.50.1980">
    <property type="entry name" value="Nitrogenase molybdenum iron protein domain"/>
    <property type="match status" value="2"/>
</dbReference>
<sequence>MLVRPKKTVRACLLAILLPALLSVAGCGAADNLSSDSNDTPGATAADTDGAQPAVRNVNHLKGESAIPASPQRIASLDYRLTDFLLALGLKPYASGTYPGGGMPPYLEPSLLEGVQPLGDEVNPEAVLNAAPDVILGRKAQADLYDQLKAIAPTVIADSPSEDWKEELRSYGAMFGREAQAEEWLSRYEREAEAAKANIAKVVPAGSTFLYLRILPKEVRVHGPKQALSDVLYGDLGLTPARGVEALDDVVPISLEVLPDYDADYIFVEVGAPNADGDQDADDNRSRIEQTSVWKNLKAVKAGHVYEMPQWVISEAPHIKEESLKSVEKALTQP</sequence>
<proteinExistence type="inferred from homology"/>
<dbReference type="PANTHER" id="PTHR30532:SF1">
    <property type="entry name" value="IRON(3+)-HYDROXAMATE-BINDING PROTEIN FHUD"/>
    <property type="match status" value="1"/>
</dbReference>
<keyword evidence="8" id="KW-1185">Reference proteome</keyword>
<feature type="domain" description="Fe/B12 periplasmic-binding" evidence="6">
    <location>
        <begin position="73"/>
        <end position="334"/>
    </location>
</feature>
<dbReference type="EMBL" id="BMDD01000003">
    <property type="protein sequence ID" value="GGH80837.1"/>
    <property type="molecule type" value="Genomic_DNA"/>
</dbReference>
<dbReference type="PROSITE" id="PS51257">
    <property type="entry name" value="PROKAR_LIPOPROTEIN"/>
    <property type="match status" value="1"/>
</dbReference>
<evidence type="ECO:0000313" key="7">
    <source>
        <dbReference type="EMBL" id="GGH80837.1"/>
    </source>
</evidence>
<dbReference type="InterPro" id="IPR002491">
    <property type="entry name" value="ABC_transptr_periplasmic_BD"/>
</dbReference>
<gene>
    <name evidence="7" type="ORF">GCM10007362_29760</name>
</gene>
<feature type="signal peptide" evidence="5">
    <location>
        <begin position="1"/>
        <end position="29"/>
    </location>
</feature>
<dbReference type="InterPro" id="IPR051313">
    <property type="entry name" value="Bact_iron-sidero_bind"/>
</dbReference>
<reference evidence="8" key="1">
    <citation type="journal article" date="2019" name="Int. J. Syst. Evol. Microbiol.">
        <title>The Global Catalogue of Microorganisms (GCM) 10K type strain sequencing project: providing services to taxonomists for standard genome sequencing and annotation.</title>
        <authorList>
            <consortium name="The Broad Institute Genomics Platform"/>
            <consortium name="The Broad Institute Genome Sequencing Center for Infectious Disease"/>
            <person name="Wu L."/>
            <person name="Ma J."/>
        </authorList>
    </citation>
    <scope>NUCLEOTIDE SEQUENCE [LARGE SCALE GENOMIC DNA]</scope>
    <source>
        <strain evidence="8">CCM 8702</strain>
    </source>
</reference>
<accession>A0ABQ1ZZ06</accession>
<dbReference type="Pfam" id="PF01497">
    <property type="entry name" value="Peripla_BP_2"/>
    <property type="match status" value="1"/>
</dbReference>
<dbReference type="PROSITE" id="PS50983">
    <property type="entry name" value="FE_B12_PBP"/>
    <property type="match status" value="1"/>
</dbReference>
<evidence type="ECO:0000256" key="3">
    <source>
        <dbReference type="ARBA" id="ARBA00022448"/>
    </source>
</evidence>
<dbReference type="SUPFAM" id="SSF53807">
    <property type="entry name" value="Helical backbone' metal receptor"/>
    <property type="match status" value="1"/>
</dbReference>
<evidence type="ECO:0000256" key="5">
    <source>
        <dbReference type="SAM" id="SignalP"/>
    </source>
</evidence>
<organism evidence="7 8">
    <name type="scientific">Saccharibacillus endophyticus</name>
    <dbReference type="NCBI Taxonomy" id="2060666"/>
    <lineage>
        <taxon>Bacteria</taxon>
        <taxon>Bacillati</taxon>
        <taxon>Bacillota</taxon>
        <taxon>Bacilli</taxon>
        <taxon>Bacillales</taxon>
        <taxon>Paenibacillaceae</taxon>
        <taxon>Saccharibacillus</taxon>
    </lineage>
</organism>
<feature type="chain" id="PRO_5045039748" evidence="5">
    <location>
        <begin position="30"/>
        <end position="334"/>
    </location>
</feature>
<protein>
    <submittedName>
        <fullName evidence="7">Ferrichrome ABC transporter substrate-binding protein</fullName>
    </submittedName>
</protein>
<comment type="similarity">
    <text evidence="2">Belongs to the bacterial solute-binding protein 8 family.</text>
</comment>
<comment type="subcellular location">
    <subcellularLocation>
        <location evidence="1">Cell envelope</location>
    </subcellularLocation>
</comment>
<keyword evidence="3" id="KW-0813">Transport</keyword>
<keyword evidence="4 5" id="KW-0732">Signal</keyword>
<evidence type="ECO:0000256" key="1">
    <source>
        <dbReference type="ARBA" id="ARBA00004196"/>
    </source>
</evidence>